<keyword evidence="3" id="KW-1185">Reference proteome</keyword>
<sequence>MLSSTSLLSKETRAEPRRQAPECNEEIHEEPSTLTRREDPGTAVNLAASGQFKKRDSAPTHAVLLCSCGVGEGDLELLRQCGHVPLVFLAKVQAQARSVTSYHSLLFYHLRFRV</sequence>
<gene>
    <name evidence="2" type="ORF">PLEPLA_LOCUS39134</name>
</gene>
<dbReference type="AlphaFoldDB" id="A0A9N7Z4Y1"/>
<evidence type="ECO:0000313" key="3">
    <source>
        <dbReference type="Proteomes" id="UP001153269"/>
    </source>
</evidence>
<comment type="caution">
    <text evidence="2">The sequence shown here is derived from an EMBL/GenBank/DDBJ whole genome shotgun (WGS) entry which is preliminary data.</text>
</comment>
<organism evidence="2 3">
    <name type="scientific">Pleuronectes platessa</name>
    <name type="common">European plaice</name>
    <dbReference type="NCBI Taxonomy" id="8262"/>
    <lineage>
        <taxon>Eukaryota</taxon>
        <taxon>Metazoa</taxon>
        <taxon>Chordata</taxon>
        <taxon>Craniata</taxon>
        <taxon>Vertebrata</taxon>
        <taxon>Euteleostomi</taxon>
        <taxon>Actinopterygii</taxon>
        <taxon>Neopterygii</taxon>
        <taxon>Teleostei</taxon>
        <taxon>Neoteleostei</taxon>
        <taxon>Acanthomorphata</taxon>
        <taxon>Carangaria</taxon>
        <taxon>Pleuronectiformes</taxon>
        <taxon>Pleuronectoidei</taxon>
        <taxon>Pleuronectidae</taxon>
        <taxon>Pleuronectes</taxon>
    </lineage>
</organism>
<feature type="region of interest" description="Disordered" evidence="1">
    <location>
        <begin position="1"/>
        <end position="41"/>
    </location>
</feature>
<protein>
    <submittedName>
        <fullName evidence="2">Uncharacterized protein</fullName>
    </submittedName>
</protein>
<name>A0A9N7Z4Y1_PLEPL</name>
<accession>A0A9N7Z4Y1</accession>
<proteinExistence type="predicted"/>
<reference evidence="2" key="1">
    <citation type="submission" date="2020-03" db="EMBL/GenBank/DDBJ databases">
        <authorList>
            <person name="Weist P."/>
        </authorList>
    </citation>
    <scope>NUCLEOTIDE SEQUENCE</scope>
</reference>
<evidence type="ECO:0000256" key="1">
    <source>
        <dbReference type="SAM" id="MobiDB-lite"/>
    </source>
</evidence>
<evidence type="ECO:0000313" key="2">
    <source>
        <dbReference type="EMBL" id="CAB1451440.1"/>
    </source>
</evidence>
<dbReference type="Proteomes" id="UP001153269">
    <property type="component" value="Unassembled WGS sequence"/>
</dbReference>
<dbReference type="EMBL" id="CADEAL010004090">
    <property type="protein sequence ID" value="CAB1451440.1"/>
    <property type="molecule type" value="Genomic_DNA"/>
</dbReference>
<feature type="compositionally biased region" description="Basic and acidic residues" evidence="1">
    <location>
        <begin position="10"/>
        <end position="40"/>
    </location>
</feature>